<proteinExistence type="inferred from homology"/>
<evidence type="ECO:0000313" key="13">
    <source>
        <dbReference type="Proteomes" id="UP000460287"/>
    </source>
</evidence>
<reference evidence="12 13" key="1">
    <citation type="submission" date="2019-08" db="EMBL/GenBank/DDBJ databases">
        <title>In-depth cultivation of the pig gut microbiome towards novel bacterial diversity and tailored functional studies.</title>
        <authorList>
            <person name="Wylensek D."/>
            <person name="Hitch T.C.A."/>
            <person name="Clavel T."/>
        </authorList>
    </citation>
    <scope>NUCLEOTIDE SEQUENCE [LARGE SCALE GENOMIC DNA]</scope>
    <source>
        <strain evidence="12 13">WCA-383-APC-5B</strain>
    </source>
</reference>
<evidence type="ECO:0000256" key="10">
    <source>
        <dbReference type="RuleBase" id="RU367050"/>
    </source>
</evidence>
<dbReference type="SUPFAM" id="SSF160964">
    <property type="entry name" value="MalF N-terminal region-like"/>
    <property type="match status" value="1"/>
</dbReference>
<evidence type="ECO:0000256" key="3">
    <source>
        <dbReference type="ARBA" id="ARBA00022448"/>
    </source>
</evidence>
<dbReference type="GO" id="GO:0042956">
    <property type="term" value="P:maltodextrin transmembrane transport"/>
    <property type="evidence" value="ECO:0007669"/>
    <property type="project" value="TreeGrafter"/>
</dbReference>
<dbReference type="RefSeq" id="WP_154532664.1">
    <property type="nucleotide sequence ID" value="NZ_JAQXTV010000062.1"/>
</dbReference>
<keyword evidence="13" id="KW-1185">Reference proteome</keyword>
<dbReference type="Pfam" id="PF00528">
    <property type="entry name" value="BPD_transp_1"/>
    <property type="match status" value="1"/>
</dbReference>
<dbReference type="InterPro" id="IPR035906">
    <property type="entry name" value="MetI-like_sf"/>
</dbReference>
<dbReference type="PANTHER" id="PTHR47314">
    <property type="entry name" value="MALTOSE/MALTODEXTRIN TRANSPORT SYSTEM PERMEASE PROTEIN MALF"/>
    <property type="match status" value="1"/>
</dbReference>
<evidence type="ECO:0000256" key="9">
    <source>
        <dbReference type="RuleBase" id="RU363032"/>
    </source>
</evidence>
<dbReference type="PANTHER" id="PTHR47314:SF1">
    <property type="entry name" value="MALTOSE_MALTODEXTRIN TRANSPORT SYSTEM PERMEASE PROTEIN MALF"/>
    <property type="match status" value="1"/>
</dbReference>
<comment type="caution">
    <text evidence="12">The sequence shown here is derived from an EMBL/GenBank/DDBJ whole genome shotgun (WGS) entry which is preliminary data.</text>
</comment>
<evidence type="ECO:0000256" key="2">
    <source>
        <dbReference type="ARBA" id="ARBA00009047"/>
    </source>
</evidence>
<evidence type="ECO:0000313" key="12">
    <source>
        <dbReference type="EMBL" id="MSR92613.1"/>
    </source>
</evidence>
<protein>
    <recommendedName>
        <fullName evidence="10">Maltose/maltodextrin transport system permease protein</fullName>
    </recommendedName>
</protein>
<evidence type="ECO:0000259" key="11">
    <source>
        <dbReference type="PROSITE" id="PS50928"/>
    </source>
</evidence>
<comment type="caution">
    <text evidence="10">Lacks conserved residue(s) required for the propagation of feature annotation.</text>
</comment>
<feature type="transmembrane region" description="Helical" evidence="9">
    <location>
        <begin position="16"/>
        <end position="42"/>
    </location>
</feature>
<evidence type="ECO:0000256" key="4">
    <source>
        <dbReference type="ARBA" id="ARBA00022475"/>
    </source>
</evidence>
<evidence type="ECO:0000256" key="7">
    <source>
        <dbReference type="ARBA" id="ARBA00022989"/>
    </source>
</evidence>
<gene>
    <name evidence="12" type="ORF">FYJ33_14870</name>
</gene>
<feature type="transmembrane region" description="Helical" evidence="9">
    <location>
        <begin position="83"/>
        <end position="110"/>
    </location>
</feature>
<keyword evidence="8 9" id="KW-0472">Membrane</keyword>
<dbReference type="AlphaFoldDB" id="A0A7X2T339"/>
<keyword evidence="5 10" id="KW-0762">Sugar transport</keyword>
<dbReference type="GO" id="GO:0015423">
    <property type="term" value="F:ABC-type maltose transporter activity"/>
    <property type="evidence" value="ECO:0007669"/>
    <property type="project" value="TreeGrafter"/>
</dbReference>
<comment type="similarity">
    <text evidence="2 10">Belongs to the binding-protein-dependent transport system permease family. MalFG subfamily.</text>
</comment>
<dbReference type="InterPro" id="IPR000515">
    <property type="entry name" value="MetI-like"/>
</dbReference>
<evidence type="ECO:0000256" key="1">
    <source>
        <dbReference type="ARBA" id="ARBA00004651"/>
    </source>
</evidence>
<dbReference type="EMBL" id="VULX01000039">
    <property type="protein sequence ID" value="MSR92613.1"/>
    <property type="molecule type" value="Genomic_DNA"/>
</dbReference>
<comment type="function">
    <text evidence="10">Part of the ABC transporter complex MalEFGK involved in maltose/maltodextrin import. Probably responsible for the translocation of the substrate across the membrane.</text>
</comment>
<keyword evidence="7 9" id="KW-1133">Transmembrane helix</keyword>
<feature type="transmembrane region" description="Helical" evidence="9">
    <location>
        <begin position="122"/>
        <end position="143"/>
    </location>
</feature>
<comment type="subcellular location">
    <subcellularLocation>
        <location evidence="1 9">Cell membrane</location>
        <topology evidence="1 9">Multi-pass membrane protein</topology>
    </subcellularLocation>
</comment>
<dbReference type="InterPro" id="IPR035277">
    <property type="entry name" value="MalF_N"/>
</dbReference>
<evidence type="ECO:0000256" key="8">
    <source>
        <dbReference type="ARBA" id="ARBA00023136"/>
    </source>
</evidence>
<evidence type="ECO:0000256" key="6">
    <source>
        <dbReference type="ARBA" id="ARBA00022692"/>
    </source>
</evidence>
<keyword evidence="6 9" id="KW-0812">Transmembrane</keyword>
<dbReference type="Proteomes" id="UP000460287">
    <property type="component" value="Unassembled WGS sequence"/>
</dbReference>
<feature type="domain" description="ABC transmembrane type-1" evidence="11">
    <location>
        <begin position="84"/>
        <end position="306"/>
    </location>
</feature>
<evidence type="ECO:0000256" key="5">
    <source>
        <dbReference type="ARBA" id="ARBA00022597"/>
    </source>
</evidence>
<dbReference type="GO" id="GO:1990060">
    <property type="term" value="C:maltose transport complex"/>
    <property type="evidence" value="ECO:0007669"/>
    <property type="project" value="TreeGrafter"/>
</dbReference>
<feature type="transmembrane region" description="Helical" evidence="9">
    <location>
        <begin position="285"/>
        <end position="305"/>
    </location>
</feature>
<dbReference type="SUPFAM" id="SSF161098">
    <property type="entry name" value="MetI-like"/>
    <property type="match status" value="1"/>
</dbReference>
<organism evidence="12 13">
    <name type="scientific">Inconstantimicrobium porci</name>
    <dbReference type="NCBI Taxonomy" id="2652291"/>
    <lineage>
        <taxon>Bacteria</taxon>
        <taxon>Bacillati</taxon>
        <taxon>Bacillota</taxon>
        <taxon>Clostridia</taxon>
        <taxon>Eubacteriales</taxon>
        <taxon>Clostridiaceae</taxon>
        <taxon>Inconstantimicrobium</taxon>
    </lineage>
</organism>
<name>A0A7X2T339_9CLOT</name>
<keyword evidence="4 10" id="KW-1003">Cell membrane</keyword>
<dbReference type="CDD" id="cd06261">
    <property type="entry name" value="TM_PBP2"/>
    <property type="match status" value="1"/>
</dbReference>
<dbReference type="PROSITE" id="PS50928">
    <property type="entry name" value="ABC_TM1"/>
    <property type="match status" value="1"/>
</dbReference>
<dbReference type="Gene3D" id="1.10.3720.10">
    <property type="entry name" value="MetI-like"/>
    <property type="match status" value="1"/>
</dbReference>
<accession>A0A7X2T339</accession>
<keyword evidence="3 9" id="KW-0813">Transport</keyword>
<dbReference type="Gene3D" id="1.20.58.370">
    <property type="entry name" value="MalF N-terminal region-like"/>
    <property type="match status" value="1"/>
</dbReference>
<sequence>MAKKVSTFGKNNKRAYAYLAPALTSIIILSILPMIYSVFLAFTDYGLSNLSNGYGTPDGWHMVGFYQFKQILVGPLKGEFFPLLTWTIIYALISTLGCFFIGLIFAMILSDENLKEGFIYKALLVIPWALPGAIIIIAFKGLFNSEYGAINGVLQSLHIIKEPIMWLVSPHAARLAVIFLNLWLGYPYMMNICIGALAAIPSSYYEAADIDGATGIQKFFKITLPSLARTAYPLLISSFAFNFNNFNTAFLLTDGGPAKEGASFSGWTDIIGSAAYNMSTKNGQFALGSAMSILIFIIIGTISFVNMKASGQFEEVEG</sequence>